<dbReference type="Pfam" id="PF05907">
    <property type="entry name" value="CXXC_Zn-b_euk"/>
    <property type="match status" value="1"/>
</dbReference>
<dbReference type="EMBL" id="KV604784">
    <property type="protein sequence ID" value="OPL20572.1"/>
    <property type="molecule type" value="Genomic_DNA"/>
</dbReference>
<evidence type="ECO:0000256" key="2">
    <source>
        <dbReference type="ARBA" id="ARBA00022723"/>
    </source>
</evidence>
<evidence type="ECO:0008006" key="6">
    <source>
        <dbReference type="Google" id="ProtNLM"/>
    </source>
</evidence>
<evidence type="ECO:0000256" key="3">
    <source>
        <dbReference type="ARBA" id="ARBA00022833"/>
    </source>
</evidence>
<keyword evidence="3" id="KW-0862">Zinc</keyword>
<feature type="non-terminal residue" evidence="4">
    <location>
        <position position="1"/>
    </location>
</feature>
<evidence type="ECO:0000313" key="4">
    <source>
        <dbReference type="EMBL" id="OPL20572.1"/>
    </source>
</evidence>
<dbReference type="SUPFAM" id="SSF141678">
    <property type="entry name" value="MAL13P1.257-like"/>
    <property type="match status" value="1"/>
</dbReference>
<organism evidence="4 5">
    <name type="scientific">Mytilus galloprovincialis</name>
    <name type="common">Mediterranean mussel</name>
    <dbReference type="NCBI Taxonomy" id="29158"/>
    <lineage>
        <taxon>Eukaryota</taxon>
        <taxon>Metazoa</taxon>
        <taxon>Spiralia</taxon>
        <taxon>Lophotrochozoa</taxon>
        <taxon>Mollusca</taxon>
        <taxon>Bivalvia</taxon>
        <taxon>Autobranchia</taxon>
        <taxon>Pteriomorphia</taxon>
        <taxon>Mytilida</taxon>
        <taxon>Mytiloidea</taxon>
        <taxon>Mytilidae</taxon>
        <taxon>Mytilinae</taxon>
        <taxon>Mytilus</taxon>
    </lineage>
</organism>
<gene>
    <name evidence="4" type="ORF">AM593_10481</name>
</gene>
<dbReference type="PANTHER" id="PTHR12857">
    <property type="entry name" value="CXXC MOTIF CONTAINING ZINC BINDING PROTEIN"/>
    <property type="match status" value="1"/>
</dbReference>
<dbReference type="AlphaFoldDB" id="A0A3R5TLL4"/>
<accession>A0A3R5TLL4</accession>
<evidence type="ECO:0000256" key="1">
    <source>
        <dbReference type="ARBA" id="ARBA00007818"/>
    </source>
</evidence>
<sequence length="108" mass="11805">LKGGRGHASLVIKCKLCSRENSIDILKDTIKPYTADDSGHLKTMVVFDCRGVEPIEFSPRVGFVAEGAESGTNFPEVELTEGEWFDYDEKASVSVAVGELGHKFITVK</sequence>
<proteinExistence type="inferred from homology"/>
<keyword evidence="2" id="KW-0479">Metal-binding</keyword>
<dbReference type="GO" id="GO:0008270">
    <property type="term" value="F:zinc ion binding"/>
    <property type="evidence" value="ECO:0007669"/>
    <property type="project" value="TreeGrafter"/>
</dbReference>
<protein>
    <recommendedName>
        <fullName evidence="6">CXXC motif containing zinc binding protein</fullName>
    </recommendedName>
</protein>
<dbReference type="InterPro" id="IPR008584">
    <property type="entry name" value="CXXC_Zn-binding_euk"/>
</dbReference>
<evidence type="ECO:0000313" key="5">
    <source>
        <dbReference type="Proteomes" id="UP000266721"/>
    </source>
</evidence>
<dbReference type="PANTHER" id="PTHR12857:SF0">
    <property type="entry name" value="CXXC MOTIF CONTAINING ZINC BINDING PROTEIN"/>
    <property type="match status" value="1"/>
</dbReference>
<keyword evidence="5" id="KW-1185">Reference proteome</keyword>
<dbReference type="Proteomes" id="UP000266721">
    <property type="component" value="Unassembled WGS sequence"/>
</dbReference>
<dbReference type="SMR" id="A0A3R5TLL4"/>
<comment type="similarity">
    <text evidence="1">Belongs to the UPF0587 family.</text>
</comment>
<name>A0A3R5TLL4_MYTGA</name>
<reference evidence="4 5" key="1">
    <citation type="journal article" date="2016" name="PLoS ONE">
        <title>A First Insight into the Genome of the Filter-Feeder Mussel Mytilus galloprovincialis.</title>
        <authorList>
            <person name="Murgarella M."/>
            <person name="Puiu D."/>
            <person name="Novoa B."/>
            <person name="Figueras A."/>
            <person name="Posada D."/>
            <person name="Canchaya C."/>
        </authorList>
    </citation>
    <scope>NUCLEOTIDE SEQUENCE [LARGE SCALE GENOMIC DNA]</scope>
    <source>
        <tissue evidence="4">Muscle</tissue>
    </source>
</reference>